<dbReference type="InterPro" id="IPR001375">
    <property type="entry name" value="Peptidase_S9_cat"/>
</dbReference>
<reference evidence="2 3" key="1">
    <citation type="submission" date="2018-06" db="EMBL/GenBank/DDBJ databases">
        <title>Complete Genomes of Monosporascus.</title>
        <authorList>
            <person name="Robinson A.J."/>
            <person name="Natvig D.O."/>
        </authorList>
    </citation>
    <scope>NUCLEOTIDE SEQUENCE [LARGE SCALE GENOMIC DNA]</scope>
    <source>
        <strain evidence="2 3">CBS 110550</strain>
    </source>
</reference>
<dbReference type="Gene3D" id="2.120.10.30">
    <property type="entry name" value="TolB, C-terminal domain"/>
    <property type="match status" value="1"/>
</dbReference>
<dbReference type="OrthoDB" id="43744at2759"/>
<evidence type="ECO:0000313" key="3">
    <source>
        <dbReference type="Proteomes" id="UP000293360"/>
    </source>
</evidence>
<evidence type="ECO:0000313" key="2">
    <source>
        <dbReference type="EMBL" id="RYO90487.1"/>
    </source>
</evidence>
<dbReference type="GO" id="GO:0008236">
    <property type="term" value="F:serine-type peptidase activity"/>
    <property type="evidence" value="ECO:0007669"/>
    <property type="project" value="InterPro"/>
</dbReference>
<proteinExistence type="predicted"/>
<keyword evidence="3" id="KW-1185">Reference proteome</keyword>
<dbReference type="InterPro" id="IPR050585">
    <property type="entry name" value="Xaa-Pro_dipeptidyl-ppase/CocE"/>
</dbReference>
<dbReference type="PANTHER" id="PTHR43056:SF5">
    <property type="entry name" value="PEPTIDASE S9 PROLYL OLIGOPEPTIDASE CATALYTIC DOMAIN-CONTAINING PROTEIN"/>
    <property type="match status" value="1"/>
</dbReference>
<sequence>MVIQNIARYGEWESPITVGSVTSKSRALSSPRVHSGRTFYLETEETGNSCIVEISKDGLKDRLPPEYSASNTVYEYGGAAFDVMSDGRLMFSNKDNTVHVLDPDRGEVLRLVANPVLRYSNFNAHPTSAWVLAVEEDHERDTPDQVKNYVVAINGDTGKVKRIASGADFYYTPQFSPDGTKVAWLEWNHPYLPFNAAKLAWCDWLSDAEVDNFQELRDSEGAVEPRWGPDGTLYYGREINGYRQLFCTNPGKDTPSWIRLEGLEEAELGQIIWWQGSQTYCPLSKKHLIAAAVTHGAANLVLIDLQKFSWSQLAEPTTLSDMAFDAMARLSDHSALVIGSGTVTSQTLYRIHIDEESPRIEVIRKSSDEEFDPALYSRPEAVCFRAPEGTLPPLIIFAHGGPTGCAGPGLKLRTQFFTSRGYAFFYINYTGSTGYGREYRESLFGNWGITDADDAVECAEYFLSQGRVKPGGVGITGPSGGGYEVLQAMTRHPKTFTAGLCVCGVSNVKELGEFTHKLESKYIAALAIPQGTPDDLIDSIYYERSPIFHASQIEKPLMLIHGTKDTVVPIEQARAIVRVIEEGGGDIELVEAEGQGYTLDGSAKMWLEHEERWWEKTLVK</sequence>
<dbReference type="GO" id="GO:0006508">
    <property type="term" value="P:proteolysis"/>
    <property type="evidence" value="ECO:0007669"/>
    <property type="project" value="InterPro"/>
</dbReference>
<dbReference type="PANTHER" id="PTHR43056">
    <property type="entry name" value="PEPTIDASE S9 PROLYL OLIGOPEPTIDASE"/>
    <property type="match status" value="1"/>
</dbReference>
<dbReference type="Pfam" id="PF00326">
    <property type="entry name" value="Peptidase_S9"/>
    <property type="match status" value="1"/>
</dbReference>
<dbReference type="InterPro" id="IPR011042">
    <property type="entry name" value="6-blade_b-propeller_TolB-like"/>
</dbReference>
<evidence type="ECO:0000259" key="1">
    <source>
        <dbReference type="Pfam" id="PF00326"/>
    </source>
</evidence>
<dbReference type="SUPFAM" id="SSF82171">
    <property type="entry name" value="DPP6 N-terminal domain-like"/>
    <property type="match status" value="1"/>
</dbReference>
<dbReference type="EMBL" id="QJNU01000659">
    <property type="protein sequence ID" value="RYO90487.1"/>
    <property type="molecule type" value="Genomic_DNA"/>
</dbReference>
<accession>A0A4V1X994</accession>
<dbReference type="STRING" id="155417.A0A4V1X994"/>
<comment type="caution">
    <text evidence="2">The sequence shown here is derived from an EMBL/GenBank/DDBJ whole genome shotgun (WGS) entry which is preliminary data.</text>
</comment>
<gene>
    <name evidence="2" type="ORF">DL764_008441</name>
</gene>
<feature type="domain" description="Peptidase S9 prolyl oligopeptidase catalytic" evidence="1">
    <location>
        <begin position="410"/>
        <end position="618"/>
    </location>
</feature>
<name>A0A4V1X994_9PEZI</name>
<dbReference type="SUPFAM" id="SSF53474">
    <property type="entry name" value="alpha/beta-Hydrolases"/>
    <property type="match status" value="1"/>
</dbReference>
<protein>
    <recommendedName>
        <fullName evidence="1">Peptidase S9 prolyl oligopeptidase catalytic domain-containing protein</fullName>
    </recommendedName>
</protein>
<dbReference type="Proteomes" id="UP000293360">
    <property type="component" value="Unassembled WGS sequence"/>
</dbReference>
<organism evidence="2 3">
    <name type="scientific">Monosporascus ibericus</name>
    <dbReference type="NCBI Taxonomy" id="155417"/>
    <lineage>
        <taxon>Eukaryota</taxon>
        <taxon>Fungi</taxon>
        <taxon>Dikarya</taxon>
        <taxon>Ascomycota</taxon>
        <taxon>Pezizomycotina</taxon>
        <taxon>Sordariomycetes</taxon>
        <taxon>Xylariomycetidae</taxon>
        <taxon>Xylariales</taxon>
        <taxon>Xylariales incertae sedis</taxon>
        <taxon>Monosporascus</taxon>
    </lineage>
</organism>
<dbReference type="InterPro" id="IPR029058">
    <property type="entry name" value="AB_hydrolase_fold"/>
</dbReference>
<dbReference type="AlphaFoldDB" id="A0A4V1X994"/>
<dbReference type="Gene3D" id="3.40.50.1820">
    <property type="entry name" value="alpha/beta hydrolase"/>
    <property type="match status" value="1"/>
</dbReference>